<feature type="non-terminal residue" evidence="1">
    <location>
        <position position="1"/>
    </location>
</feature>
<accession>A0A401QCV2</accession>
<protein>
    <submittedName>
        <fullName evidence="1">Uncharacterized protein</fullName>
    </submittedName>
</protein>
<dbReference type="Proteomes" id="UP000288216">
    <property type="component" value="Unassembled WGS sequence"/>
</dbReference>
<evidence type="ECO:0000313" key="2">
    <source>
        <dbReference type="Proteomes" id="UP000288216"/>
    </source>
</evidence>
<evidence type="ECO:0000313" key="1">
    <source>
        <dbReference type="EMBL" id="GCB83147.1"/>
    </source>
</evidence>
<dbReference type="EMBL" id="BFAA01034346">
    <property type="protein sequence ID" value="GCB83147.1"/>
    <property type="molecule type" value="Genomic_DNA"/>
</dbReference>
<organism evidence="1 2">
    <name type="scientific">Scyliorhinus torazame</name>
    <name type="common">Cloudy catshark</name>
    <name type="synonym">Catulus torazame</name>
    <dbReference type="NCBI Taxonomy" id="75743"/>
    <lineage>
        <taxon>Eukaryota</taxon>
        <taxon>Metazoa</taxon>
        <taxon>Chordata</taxon>
        <taxon>Craniata</taxon>
        <taxon>Vertebrata</taxon>
        <taxon>Chondrichthyes</taxon>
        <taxon>Elasmobranchii</taxon>
        <taxon>Galeomorphii</taxon>
        <taxon>Galeoidea</taxon>
        <taxon>Carcharhiniformes</taxon>
        <taxon>Scyliorhinidae</taxon>
        <taxon>Scyliorhinus</taxon>
    </lineage>
</organism>
<sequence>TEEEIVKSLVIFIEQLNIDLLDSRKTRSKTYTGTIKADVFSIAYRQFLELVRINSVTPTPEDLSQAVNKAVSILDNIFFRAMCEYEN</sequence>
<name>A0A401QCV2_SCYTO</name>
<keyword evidence="2" id="KW-1185">Reference proteome</keyword>
<proteinExistence type="predicted"/>
<comment type="caution">
    <text evidence="1">The sequence shown here is derived from an EMBL/GenBank/DDBJ whole genome shotgun (WGS) entry which is preliminary data.</text>
</comment>
<gene>
    <name evidence="1" type="ORF">scyTo_0023822</name>
</gene>
<dbReference type="AlphaFoldDB" id="A0A401QCV2"/>
<reference evidence="1 2" key="1">
    <citation type="journal article" date="2018" name="Nat. Ecol. Evol.">
        <title>Shark genomes provide insights into elasmobranch evolution and the origin of vertebrates.</title>
        <authorList>
            <person name="Hara Y"/>
            <person name="Yamaguchi K"/>
            <person name="Onimaru K"/>
            <person name="Kadota M"/>
            <person name="Koyanagi M"/>
            <person name="Keeley SD"/>
            <person name="Tatsumi K"/>
            <person name="Tanaka K"/>
            <person name="Motone F"/>
            <person name="Kageyama Y"/>
            <person name="Nozu R"/>
            <person name="Adachi N"/>
            <person name="Nishimura O"/>
            <person name="Nakagawa R"/>
            <person name="Tanegashima C"/>
            <person name="Kiyatake I"/>
            <person name="Matsumoto R"/>
            <person name="Murakumo K"/>
            <person name="Nishida K"/>
            <person name="Terakita A"/>
            <person name="Kuratani S"/>
            <person name="Sato K"/>
            <person name="Hyodo S Kuraku.S."/>
        </authorList>
    </citation>
    <scope>NUCLEOTIDE SEQUENCE [LARGE SCALE GENOMIC DNA]</scope>
</reference>